<evidence type="ECO:0000313" key="2">
    <source>
        <dbReference type="EMBL" id="KAI5351305.1"/>
    </source>
</evidence>
<organism evidence="2 3">
    <name type="scientific">Prunus dulcis</name>
    <name type="common">Almond</name>
    <name type="synonym">Amygdalus dulcis</name>
    <dbReference type="NCBI Taxonomy" id="3755"/>
    <lineage>
        <taxon>Eukaryota</taxon>
        <taxon>Viridiplantae</taxon>
        <taxon>Streptophyta</taxon>
        <taxon>Embryophyta</taxon>
        <taxon>Tracheophyta</taxon>
        <taxon>Spermatophyta</taxon>
        <taxon>Magnoliopsida</taxon>
        <taxon>eudicotyledons</taxon>
        <taxon>Gunneridae</taxon>
        <taxon>Pentapetalae</taxon>
        <taxon>rosids</taxon>
        <taxon>fabids</taxon>
        <taxon>Rosales</taxon>
        <taxon>Rosaceae</taxon>
        <taxon>Amygdaloideae</taxon>
        <taxon>Amygdaleae</taxon>
        <taxon>Prunus</taxon>
    </lineage>
</organism>
<feature type="compositionally biased region" description="Gly residues" evidence="1">
    <location>
        <begin position="63"/>
        <end position="73"/>
    </location>
</feature>
<sequence length="90" mass="10034">MATLQIDLIRPNRQLERLKRFKIHTWVDENGGRRREIDGVEVSLSYRRFFAIFGQHKSPAGGRSVGEGRGLDGGSNATGPMAGGALRRRQ</sequence>
<comment type="caution">
    <text evidence="2">The sequence shown here is derived from an EMBL/GenBank/DDBJ whole genome shotgun (WGS) entry which is preliminary data.</text>
</comment>
<accession>A0AAD5F314</accession>
<dbReference type="AlphaFoldDB" id="A0AAD5F314"/>
<keyword evidence="3" id="KW-1185">Reference proteome</keyword>
<reference evidence="2 3" key="1">
    <citation type="journal article" date="2022" name="G3 (Bethesda)">
        <title>Whole-genome sequence and methylome profiling of the almond [Prunus dulcis (Mill.) D.A. Webb] cultivar 'Nonpareil'.</title>
        <authorList>
            <person name="D'Amico-Willman K.M."/>
            <person name="Ouma W.Z."/>
            <person name="Meulia T."/>
            <person name="Sideli G.M."/>
            <person name="Gradziel T.M."/>
            <person name="Fresnedo-Ramirez J."/>
        </authorList>
    </citation>
    <scope>NUCLEOTIDE SEQUENCE [LARGE SCALE GENOMIC DNA]</scope>
    <source>
        <strain evidence="2">Clone GOH B32 T37-40</strain>
    </source>
</reference>
<evidence type="ECO:0000256" key="1">
    <source>
        <dbReference type="SAM" id="MobiDB-lite"/>
    </source>
</evidence>
<name>A0AAD5F314_PRUDU</name>
<dbReference type="Proteomes" id="UP001054821">
    <property type="component" value="Chromosome 1"/>
</dbReference>
<feature type="region of interest" description="Disordered" evidence="1">
    <location>
        <begin position="59"/>
        <end position="90"/>
    </location>
</feature>
<evidence type="ECO:0000313" key="3">
    <source>
        <dbReference type="Proteomes" id="UP001054821"/>
    </source>
</evidence>
<proteinExistence type="predicted"/>
<dbReference type="EMBL" id="JAJFAZ020000001">
    <property type="protein sequence ID" value="KAI5351305.1"/>
    <property type="molecule type" value="Genomic_DNA"/>
</dbReference>
<protein>
    <submittedName>
        <fullName evidence="2">Uncharacterized protein</fullName>
    </submittedName>
</protein>
<gene>
    <name evidence="2" type="ORF">L3X38_004196</name>
</gene>